<evidence type="ECO:0000313" key="3">
    <source>
        <dbReference type="Proteomes" id="UP000000304"/>
    </source>
</evidence>
<gene>
    <name evidence="2" type="primary">Dsim\GD16060</name>
    <name evidence="2" type="ORF">Dsim_GD16060</name>
</gene>
<dbReference type="Proteomes" id="UP000000304">
    <property type="component" value="Chromosome X"/>
</dbReference>
<feature type="region of interest" description="Disordered" evidence="1">
    <location>
        <begin position="53"/>
        <end position="76"/>
    </location>
</feature>
<feature type="compositionally biased region" description="Polar residues" evidence="1">
    <location>
        <begin position="62"/>
        <end position="76"/>
    </location>
</feature>
<protein>
    <submittedName>
        <fullName evidence="2">GD16060</fullName>
    </submittedName>
</protein>
<evidence type="ECO:0000256" key="1">
    <source>
        <dbReference type="SAM" id="MobiDB-lite"/>
    </source>
</evidence>
<evidence type="ECO:0000313" key="2">
    <source>
        <dbReference type="EMBL" id="EDX17514.1"/>
    </source>
</evidence>
<proteinExistence type="predicted"/>
<accession>B4R745</accession>
<organism evidence="2 3">
    <name type="scientific">Drosophila simulans</name>
    <name type="common">Fruit fly</name>
    <dbReference type="NCBI Taxonomy" id="7240"/>
    <lineage>
        <taxon>Eukaryota</taxon>
        <taxon>Metazoa</taxon>
        <taxon>Ecdysozoa</taxon>
        <taxon>Arthropoda</taxon>
        <taxon>Hexapoda</taxon>
        <taxon>Insecta</taxon>
        <taxon>Pterygota</taxon>
        <taxon>Neoptera</taxon>
        <taxon>Endopterygota</taxon>
        <taxon>Diptera</taxon>
        <taxon>Brachycera</taxon>
        <taxon>Muscomorpha</taxon>
        <taxon>Ephydroidea</taxon>
        <taxon>Drosophilidae</taxon>
        <taxon>Drosophila</taxon>
        <taxon>Sophophora</taxon>
    </lineage>
</organism>
<keyword evidence="3" id="KW-1185">Reference proteome</keyword>
<sequence>MGAKDASRLLPHNPEPSIFLMRPTWRMSNVPHAATTAPMTMAMPMPWSKDHLPRVFNGLSKPRTTSMATPTPQSAQ</sequence>
<name>B4R745_DROSI</name>
<dbReference type="EMBL" id="CM000366">
    <property type="protein sequence ID" value="EDX17514.1"/>
    <property type="molecule type" value="Genomic_DNA"/>
</dbReference>
<reference evidence="2 3" key="1">
    <citation type="journal article" date="2007" name="Nature">
        <title>Evolution of genes and genomes on the Drosophila phylogeny.</title>
        <authorList>
            <consortium name="Drosophila 12 Genomes Consortium"/>
            <person name="Clark A.G."/>
            <person name="Eisen M.B."/>
            <person name="Smith D.R."/>
            <person name="Bergman C.M."/>
            <person name="Oliver B."/>
            <person name="Markow T.A."/>
            <person name="Kaufman T.C."/>
            <person name="Kellis M."/>
            <person name="Gelbart W."/>
            <person name="Iyer V.N."/>
            <person name="Pollard D.A."/>
            <person name="Sackton T.B."/>
            <person name="Larracuente A.M."/>
            <person name="Singh N.D."/>
            <person name="Abad J.P."/>
            <person name="Abt D.N."/>
            <person name="Adryan B."/>
            <person name="Aguade M."/>
            <person name="Akashi H."/>
            <person name="Anderson W.W."/>
            <person name="Aquadro C.F."/>
            <person name="Ardell D.H."/>
            <person name="Arguello R."/>
            <person name="Artieri C.G."/>
            <person name="Barbash D.A."/>
            <person name="Barker D."/>
            <person name="Barsanti P."/>
            <person name="Batterham P."/>
            <person name="Batzoglou S."/>
            <person name="Begun D."/>
            <person name="Bhutkar A."/>
            <person name="Blanco E."/>
            <person name="Bosak S.A."/>
            <person name="Bradley R.K."/>
            <person name="Brand A.D."/>
            <person name="Brent M.R."/>
            <person name="Brooks A.N."/>
            <person name="Brown R.H."/>
            <person name="Butlin R.K."/>
            <person name="Caggese C."/>
            <person name="Calvi B.R."/>
            <person name="Bernardo de Carvalho A."/>
            <person name="Caspi A."/>
            <person name="Castrezana S."/>
            <person name="Celniker S.E."/>
            <person name="Chang J.L."/>
            <person name="Chapple C."/>
            <person name="Chatterji S."/>
            <person name="Chinwalla A."/>
            <person name="Civetta A."/>
            <person name="Clifton S.W."/>
            <person name="Comeron J.M."/>
            <person name="Costello J.C."/>
            <person name="Coyne J.A."/>
            <person name="Daub J."/>
            <person name="David R.G."/>
            <person name="Delcher A.L."/>
            <person name="Delehaunty K."/>
            <person name="Do C.B."/>
            <person name="Ebling H."/>
            <person name="Edwards K."/>
            <person name="Eickbush T."/>
            <person name="Evans J.D."/>
            <person name="Filipski A."/>
            <person name="Findeiss S."/>
            <person name="Freyhult E."/>
            <person name="Fulton L."/>
            <person name="Fulton R."/>
            <person name="Garcia A.C."/>
            <person name="Gardiner A."/>
            <person name="Garfield D.A."/>
            <person name="Garvin B.E."/>
            <person name="Gibson G."/>
            <person name="Gilbert D."/>
            <person name="Gnerre S."/>
            <person name="Godfrey J."/>
            <person name="Good R."/>
            <person name="Gotea V."/>
            <person name="Gravely B."/>
            <person name="Greenberg A.J."/>
            <person name="Griffiths-Jones S."/>
            <person name="Gross S."/>
            <person name="Guigo R."/>
            <person name="Gustafson E.A."/>
            <person name="Haerty W."/>
            <person name="Hahn M.W."/>
            <person name="Halligan D.L."/>
            <person name="Halpern A.L."/>
            <person name="Halter G.M."/>
            <person name="Han M.V."/>
            <person name="Heger A."/>
            <person name="Hillier L."/>
            <person name="Hinrichs A.S."/>
            <person name="Holmes I."/>
            <person name="Hoskins R.A."/>
            <person name="Hubisz M.J."/>
            <person name="Hultmark D."/>
            <person name="Huntley M.A."/>
            <person name="Jaffe D.B."/>
            <person name="Jagadeeshan S."/>
            <person name="Jeck W.R."/>
            <person name="Johnson J."/>
            <person name="Jones C.D."/>
            <person name="Jordan W.C."/>
            <person name="Karpen G.H."/>
            <person name="Kataoka E."/>
            <person name="Keightley P.D."/>
            <person name="Kheradpour P."/>
            <person name="Kirkness E.F."/>
            <person name="Koerich L.B."/>
            <person name="Kristiansen K."/>
            <person name="Kudrna D."/>
            <person name="Kulathinal R.J."/>
            <person name="Kumar S."/>
            <person name="Kwok R."/>
            <person name="Lander E."/>
            <person name="Langley C.H."/>
            <person name="Lapoint R."/>
            <person name="Lazzaro B.P."/>
            <person name="Lee S.J."/>
            <person name="Levesque L."/>
            <person name="Li R."/>
            <person name="Lin C.F."/>
            <person name="Lin M.F."/>
            <person name="Lindblad-Toh K."/>
            <person name="Llopart A."/>
            <person name="Long M."/>
            <person name="Low L."/>
            <person name="Lozovsky E."/>
            <person name="Lu J."/>
            <person name="Luo M."/>
            <person name="Machado C.A."/>
            <person name="Makalowski W."/>
            <person name="Marzo M."/>
            <person name="Matsuda M."/>
            <person name="Matzkin L."/>
            <person name="McAllister B."/>
            <person name="McBride C.S."/>
            <person name="McKernan B."/>
            <person name="McKernan K."/>
            <person name="Mendez-Lago M."/>
            <person name="Minx P."/>
            <person name="Mollenhauer M.U."/>
            <person name="Montooth K."/>
            <person name="Mount S.M."/>
            <person name="Mu X."/>
            <person name="Myers E."/>
            <person name="Negre B."/>
            <person name="Newfeld S."/>
            <person name="Nielsen R."/>
            <person name="Noor M.A."/>
            <person name="O'Grady P."/>
            <person name="Pachter L."/>
            <person name="Papaceit M."/>
            <person name="Parisi M.J."/>
            <person name="Parisi M."/>
            <person name="Parts L."/>
            <person name="Pedersen J.S."/>
            <person name="Pesole G."/>
            <person name="Phillippy A.M."/>
            <person name="Ponting C.P."/>
            <person name="Pop M."/>
            <person name="Porcelli D."/>
            <person name="Powell J.R."/>
            <person name="Prohaska S."/>
            <person name="Pruitt K."/>
            <person name="Puig M."/>
            <person name="Quesneville H."/>
            <person name="Ram K.R."/>
            <person name="Rand D."/>
            <person name="Rasmussen M.D."/>
            <person name="Reed L.K."/>
            <person name="Reenan R."/>
            <person name="Reily A."/>
            <person name="Remington K.A."/>
            <person name="Rieger T.T."/>
            <person name="Ritchie M.G."/>
            <person name="Robin C."/>
            <person name="Rogers Y.H."/>
            <person name="Rohde C."/>
            <person name="Rozas J."/>
            <person name="Rubenfield M.J."/>
            <person name="Ruiz A."/>
            <person name="Russo S."/>
            <person name="Salzberg S.L."/>
            <person name="Sanchez-Gracia A."/>
            <person name="Saranga D.J."/>
            <person name="Sato H."/>
            <person name="Schaeffer S.W."/>
            <person name="Schatz M.C."/>
            <person name="Schlenke T."/>
            <person name="Schwartz R."/>
            <person name="Segarra C."/>
            <person name="Singh R.S."/>
            <person name="Sirot L."/>
            <person name="Sirota M."/>
            <person name="Sisneros N.B."/>
            <person name="Smith C.D."/>
            <person name="Smith T.F."/>
            <person name="Spieth J."/>
            <person name="Stage D.E."/>
            <person name="Stark A."/>
            <person name="Stephan W."/>
            <person name="Strausberg R.L."/>
            <person name="Strempel S."/>
            <person name="Sturgill D."/>
            <person name="Sutton G."/>
            <person name="Sutton G.G."/>
            <person name="Tao W."/>
            <person name="Teichmann S."/>
            <person name="Tobari Y.N."/>
            <person name="Tomimura Y."/>
            <person name="Tsolas J.M."/>
            <person name="Valente V.L."/>
            <person name="Venter E."/>
            <person name="Venter J.C."/>
            <person name="Vicario S."/>
            <person name="Vieira F.G."/>
            <person name="Vilella A.J."/>
            <person name="Villasante A."/>
            <person name="Walenz B."/>
            <person name="Wang J."/>
            <person name="Wasserman M."/>
            <person name="Watts T."/>
            <person name="Wilson D."/>
            <person name="Wilson R.K."/>
            <person name="Wing R.A."/>
            <person name="Wolfner M.F."/>
            <person name="Wong A."/>
            <person name="Wong G.K."/>
            <person name="Wu C.I."/>
            <person name="Wu G."/>
            <person name="Yamamoto D."/>
            <person name="Yang H.P."/>
            <person name="Yang S.P."/>
            <person name="Yorke J.A."/>
            <person name="Yoshida K."/>
            <person name="Zdobnov E."/>
            <person name="Zhang P."/>
            <person name="Zhang Y."/>
            <person name="Zimin A.V."/>
            <person name="Baldwin J."/>
            <person name="Abdouelleil A."/>
            <person name="Abdulkadir J."/>
            <person name="Abebe A."/>
            <person name="Abera B."/>
            <person name="Abreu J."/>
            <person name="Acer S.C."/>
            <person name="Aftuck L."/>
            <person name="Alexander A."/>
            <person name="An P."/>
            <person name="Anderson E."/>
            <person name="Anderson S."/>
            <person name="Arachi H."/>
            <person name="Azer M."/>
            <person name="Bachantsang P."/>
            <person name="Barry A."/>
            <person name="Bayul T."/>
            <person name="Berlin A."/>
            <person name="Bessette D."/>
            <person name="Bloom T."/>
            <person name="Blye J."/>
            <person name="Boguslavskiy L."/>
            <person name="Bonnet C."/>
            <person name="Boukhgalter B."/>
            <person name="Bourzgui I."/>
            <person name="Brown A."/>
            <person name="Cahill P."/>
            <person name="Channer S."/>
            <person name="Cheshatsang Y."/>
            <person name="Chuda L."/>
            <person name="Citroen M."/>
            <person name="Collymore A."/>
            <person name="Cooke P."/>
            <person name="Costello M."/>
            <person name="D'Aco K."/>
            <person name="Daza R."/>
            <person name="De Haan G."/>
            <person name="DeGray S."/>
            <person name="DeMaso C."/>
            <person name="Dhargay N."/>
            <person name="Dooley K."/>
            <person name="Dooley E."/>
            <person name="Doricent M."/>
            <person name="Dorje P."/>
            <person name="Dorjee K."/>
            <person name="Dupes A."/>
            <person name="Elong R."/>
            <person name="Falk J."/>
            <person name="Farina A."/>
            <person name="Faro S."/>
            <person name="Ferguson D."/>
            <person name="Fisher S."/>
            <person name="Foley C.D."/>
            <person name="Franke A."/>
            <person name="Friedrich D."/>
            <person name="Gadbois L."/>
            <person name="Gearin G."/>
            <person name="Gearin C.R."/>
            <person name="Giannoukos G."/>
            <person name="Goode T."/>
            <person name="Graham J."/>
            <person name="Grandbois E."/>
            <person name="Grewal S."/>
            <person name="Gyaltsen K."/>
            <person name="Hafez N."/>
            <person name="Hagos B."/>
            <person name="Hall J."/>
            <person name="Henson C."/>
            <person name="Hollinger A."/>
            <person name="Honan T."/>
            <person name="Huard M.D."/>
            <person name="Hughes L."/>
            <person name="Hurhula B."/>
            <person name="Husby M.E."/>
            <person name="Kamat A."/>
            <person name="Kanga B."/>
            <person name="Kashin S."/>
            <person name="Khazanovich D."/>
            <person name="Kisner P."/>
            <person name="Lance K."/>
            <person name="Lara M."/>
            <person name="Lee W."/>
            <person name="Lennon N."/>
            <person name="Letendre F."/>
            <person name="LeVine R."/>
            <person name="Lipovsky A."/>
            <person name="Liu X."/>
            <person name="Liu J."/>
            <person name="Liu S."/>
            <person name="Lokyitsang T."/>
            <person name="Lokyitsang Y."/>
            <person name="Lubonja R."/>
            <person name="Lui A."/>
            <person name="MacDonald P."/>
            <person name="Magnisalis V."/>
            <person name="Maru K."/>
            <person name="Matthews C."/>
            <person name="McCusker W."/>
            <person name="McDonough S."/>
            <person name="Mehta T."/>
            <person name="Meldrim J."/>
            <person name="Meneus L."/>
            <person name="Mihai O."/>
            <person name="Mihalev A."/>
            <person name="Mihova T."/>
            <person name="Mittelman R."/>
            <person name="Mlenga V."/>
            <person name="Montmayeur A."/>
            <person name="Mulrain L."/>
            <person name="Navidi A."/>
            <person name="Naylor J."/>
            <person name="Negash T."/>
            <person name="Nguyen T."/>
            <person name="Nguyen N."/>
            <person name="Nicol R."/>
            <person name="Norbu C."/>
            <person name="Norbu N."/>
            <person name="Novod N."/>
            <person name="O'Neill B."/>
            <person name="Osman S."/>
            <person name="Markiewicz E."/>
            <person name="Oyono O.L."/>
            <person name="Patti C."/>
            <person name="Phunkhang P."/>
            <person name="Pierre F."/>
            <person name="Priest M."/>
            <person name="Raghuraman S."/>
            <person name="Rege F."/>
            <person name="Reyes R."/>
            <person name="Rise C."/>
            <person name="Rogov P."/>
            <person name="Ross K."/>
            <person name="Ryan E."/>
            <person name="Settipalli S."/>
            <person name="Shea T."/>
            <person name="Sherpa N."/>
            <person name="Shi L."/>
            <person name="Shih D."/>
            <person name="Sparrow T."/>
            <person name="Spaulding J."/>
            <person name="Stalker J."/>
            <person name="Stange-Thomann N."/>
            <person name="Stavropoulos S."/>
            <person name="Stone C."/>
            <person name="Strader C."/>
            <person name="Tesfaye S."/>
            <person name="Thomson T."/>
            <person name="Thoulutsang Y."/>
            <person name="Thoulutsang D."/>
            <person name="Topham K."/>
            <person name="Topping I."/>
            <person name="Tsamla T."/>
            <person name="Vassiliev H."/>
            <person name="Vo A."/>
            <person name="Wangchuk T."/>
            <person name="Wangdi T."/>
            <person name="Weiand M."/>
            <person name="Wilkinson J."/>
            <person name="Wilson A."/>
            <person name="Yadav S."/>
            <person name="Young G."/>
            <person name="Yu Q."/>
            <person name="Zembek L."/>
            <person name="Zhong D."/>
            <person name="Zimmer A."/>
            <person name="Zwirko Z."/>
            <person name="Jaffe D.B."/>
            <person name="Alvarez P."/>
            <person name="Brockman W."/>
            <person name="Butler J."/>
            <person name="Chin C."/>
            <person name="Gnerre S."/>
            <person name="Grabherr M."/>
            <person name="Kleber M."/>
            <person name="Mauceli E."/>
            <person name="MacCallum I."/>
        </authorList>
    </citation>
    <scope>NUCLEOTIDE SEQUENCE [LARGE SCALE GENOMIC DNA]</scope>
    <source>
        <strain evidence="3">white501</strain>
    </source>
</reference>
<dbReference type="HOGENOM" id="CLU_2657145_0_0_1"/>
<dbReference type="AlphaFoldDB" id="B4R745"/>